<evidence type="ECO:0000256" key="7">
    <source>
        <dbReference type="ARBA" id="ARBA00022490"/>
    </source>
</evidence>
<dbReference type="CDD" id="cd16917">
    <property type="entry name" value="HATPase_UhpB-NarQ-NarX-like"/>
    <property type="match status" value="1"/>
</dbReference>
<dbReference type="Pfam" id="PF13492">
    <property type="entry name" value="GAF_3"/>
    <property type="match status" value="1"/>
</dbReference>
<evidence type="ECO:0000256" key="14">
    <source>
        <dbReference type="ARBA" id="ARBA00024827"/>
    </source>
</evidence>
<dbReference type="Gene3D" id="3.30.450.40">
    <property type="match status" value="1"/>
</dbReference>
<dbReference type="InterPro" id="IPR011712">
    <property type="entry name" value="Sig_transdc_His_kin_sub3_dim/P"/>
</dbReference>
<keyword evidence="16" id="KW-0472">Membrane</keyword>
<evidence type="ECO:0000256" key="1">
    <source>
        <dbReference type="ARBA" id="ARBA00000085"/>
    </source>
</evidence>
<keyword evidence="8" id="KW-0808">Transferase</keyword>
<dbReference type="PRINTS" id="PR00344">
    <property type="entry name" value="BCTRLSENSOR"/>
</dbReference>
<keyword evidence="16" id="KW-0812">Transmembrane</keyword>
<dbReference type="PANTHER" id="PTHR24421:SF57">
    <property type="entry name" value="HISTIDINE KINASE DIMERISATION AND PHOSPHOACCEPTOR REGION"/>
    <property type="match status" value="1"/>
</dbReference>
<dbReference type="OrthoDB" id="9795828at2"/>
<sequence>MRFARNFLPALIVLVVVLYETVVVPRFGPQGELPAHLAFYGLLGPLVTFFTIEWIAEGMRAREEAERALRHLYGELSASHEQLEAVQNLLRALADAEDLEAVMDVAVNGARGATGATAARLSVVGGLERRAHGALLPAVPATLHALELPLLGGGAPVGHMTLQFGAAPEADTVALAQALAAEIGTALESAQNRTRDLVTLYQVDQSIRAERNMSRLLERLTGTMAERVGAAARAAYLRDEDGVLRLVWARDLMGRTSLGGAVSAFARRVAEVGQPLTASPDEAGATFTGAQSALGLPMRSEEGLVGVIVLGDARADAFEDARIPLLALLASQATLAVRNARAYLYSEELAIGEERTRIAREIHDGVAQSLAFCAIKLDVAERQIAQNPERAQEEVRTARTILREQIREVRRSIFALRPIDLERFGLLETVRRYVQDFGEQHGVRTHLEVRGEVNLAPGDEAVMFRILQESLNNVAKHARAREVRVDLAGGGVVRLTVVDDGAGFDPAALTGRVSSAGGLGLTQMRERVESRGGGYSVTSAPGAGTRVVAELPQA</sequence>
<comment type="subcellular location">
    <subcellularLocation>
        <location evidence="3">Cytoplasm</location>
    </subcellularLocation>
</comment>
<dbReference type="STRING" id="709986.Deima_2574"/>
<keyword evidence="16" id="KW-1133">Transmembrane helix</keyword>
<dbReference type="Gene3D" id="3.30.565.10">
    <property type="entry name" value="Histidine kinase-like ATPase, C-terminal domain"/>
    <property type="match status" value="1"/>
</dbReference>
<dbReference type="GO" id="GO:0016020">
    <property type="term" value="C:membrane"/>
    <property type="evidence" value="ECO:0007669"/>
    <property type="project" value="InterPro"/>
</dbReference>
<dbReference type="AlphaFoldDB" id="E8UAW9"/>
<dbReference type="GO" id="GO:0005737">
    <property type="term" value="C:cytoplasm"/>
    <property type="evidence" value="ECO:0007669"/>
    <property type="project" value="UniProtKB-SubCell"/>
</dbReference>
<keyword evidence="10 18" id="KW-0418">Kinase</keyword>
<dbReference type="eggNOG" id="COG4585">
    <property type="taxonomic scope" value="Bacteria"/>
</dbReference>
<dbReference type="Pfam" id="PF07730">
    <property type="entry name" value="HisKA_3"/>
    <property type="match status" value="1"/>
</dbReference>
<dbReference type="SUPFAM" id="SSF55874">
    <property type="entry name" value="ATPase domain of HSP90 chaperone/DNA topoisomerase II/histidine kinase"/>
    <property type="match status" value="1"/>
</dbReference>
<protein>
    <recommendedName>
        <fullName evidence="5">Oxygen sensor histidine kinase NreB</fullName>
        <ecNumber evidence="4">2.7.13.3</ecNumber>
    </recommendedName>
    <alternativeName>
        <fullName evidence="15">Nitrogen regulation protein B</fullName>
    </alternativeName>
</protein>
<reference evidence="19" key="2">
    <citation type="submission" date="2011-01" db="EMBL/GenBank/DDBJ databases">
        <title>The complete genome of Deinococcus maricopensis DSM 21211.</title>
        <authorList>
            <consortium name="US DOE Joint Genome Institute (JGI-PGF)"/>
            <person name="Lucas S."/>
            <person name="Copeland A."/>
            <person name="Lapidus A."/>
            <person name="Goodwin L."/>
            <person name="Pitluck S."/>
            <person name="Kyrpides N."/>
            <person name="Mavromatis K."/>
            <person name="Pagani I."/>
            <person name="Ivanova N."/>
            <person name="Ovchinnikova G."/>
            <person name="Zeytun A."/>
            <person name="Detter J.C."/>
            <person name="Han C."/>
            <person name="Land M."/>
            <person name="Hauser L."/>
            <person name="Markowitz V."/>
            <person name="Cheng J.-F."/>
            <person name="Hugenholtz P."/>
            <person name="Woyke T."/>
            <person name="Wu D."/>
            <person name="Pukall R."/>
            <person name="Gehrich-Schroeter G."/>
            <person name="Brambilla E."/>
            <person name="Klenk H.-P."/>
            <person name="Eisen J.A."/>
        </authorList>
    </citation>
    <scope>NUCLEOTIDE SEQUENCE [LARGE SCALE GENOMIC DNA]</scope>
    <source>
        <strain evidence="19">DSM 21211 / LMG 22137 / NRRL B-23946 / LB-34</strain>
    </source>
</reference>
<dbReference type="HOGENOM" id="CLU_507917_0_0_0"/>
<proteinExistence type="predicted"/>
<dbReference type="InterPro" id="IPR004358">
    <property type="entry name" value="Sig_transdc_His_kin-like_C"/>
</dbReference>
<keyword evidence="7" id="KW-0963">Cytoplasm</keyword>
<evidence type="ECO:0000256" key="13">
    <source>
        <dbReference type="ARBA" id="ARBA00023014"/>
    </source>
</evidence>
<evidence type="ECO:0000256" key="8">
    <source>
        <dbReference type="ARBA" id="ARBA00022679"/>
    </source>
</evidence>
<feature type="transmembrane region" description="Helical" evidence="16">
    <location>
        <begin position="7"/>
        <end position="25"/>
    </location>
</feature>
<keyword evidence="9" id="KW-0479">Metal-binding</keyword>
<dbReference type="InterPro" id="IPR029016">
    <property type="entry name" value="GAF-like_dom_sf"/>
</dbReference>
<organism evidence="18 19">
    <name type="scientific">Deinococcus maricopensis (strain DSM 21211 / LMG 22137 / NRRL B-23946 / LB-34)</name>
    <dbReference type="NCBI Taxonomy" id="709986"/>
    <lineage>
        <taxon>Bacteria</taxon>
        <taxon>Thermotogati</taxon>
        <taxon>Deinococcota</taxon>
        <taxon>Deinococci</taxon>
        <taxon>Deinococcales</taxon>
        <taxon>Deinococcaceae</taxon>
        <taxon>Deinococcus</taxon>
    </lineage>
</organism>
<accession>E8UAW9</accession>
<dbReference type="InterPro" id="IPR003018">
    <property type="entry name" value="GAF"/>
</dbReference>
<dbReference type="InterPro" id="IPR050482">
    <property type="entry name" value="Sensor_HK_TwoCompSys"/>
</dbReference>
<evidence type="ECO:0000256" key="9">
    <source>
        <dbReference type="ARBA" id="ARBA00022723"/>
    </source>
</evidence>
<dbReference type="SUPFAM" id="SSF55781">
    <property type="entry name" value="GAF domain-like"/>
    <property type="match status" value="1"/>
</dbReference>
<dbReference type="InterPro" id="IPR003594">
    <property type="entry name" value="HATPase_dom"/>
</dbReference>
<dbReference type="Pfam" id="PF02518">
    <property type="entry name" value="HATPase_c"/>
    <property type="match status" value="1"/>
</dbReference>
<keyword evidence="13" id="KW-0411">Iron-sulfur</keyword>
<dbReference type="InterPro" id="IPR036890">
    <property type="entry name" value="HATPase_C_sf"/>
</dbReference>
<evidence type="ECO:0000256" key="10">
    <source>
        <dbReference type="ARBA" id="ARBA00022777"/>
    </source>
</evidence>
<gene>
    <name evidence="18" type="ordered locus">Deima_2574</name>
</gene>
<evidence type="ECO:0000313" key="19">
    <source>
        <dbReference type="Proteomes" id="UP000008635"/>
    </source>
</evidence>
<comment type="function">
    <text evidence="14">Member of the two-component regulatory system NreB/NreC involved in the control of dissimilatory nitrate/nitrite reduction in response to oxygen. NreB functions as a direct oxygen sensor histidine kinase which is autophosphorylated, in the absence of oxygen, probably at the conserved histidine residue, and transfers its phosphate group probably to a conserved aspartate residue of NreC. NreB/NreC activates the expression of the nitrate (narGHJI) and nitrite (nir) reductase operons, as well as the putative nitrate transporter gene narT.</text>
</comment>
<dbReference type="Proteomes" id="UP000008635">
    <property type="component" value="Chromosome"/>
</dbReference>
<evidence type="ECO:0000259" key="17">
    <source>
        <dbReference type="PROSITE" id="PS50109"/>
    </source>
</evidence>
<feature type="domain" description="Histidine kinase" evidence="17">
    <location>
        <begin position="357"/>
        <end position="554"/>
    </location>
</feature>
<evidence type="ECO:0000256" key="11">
    <source>
        <dbReference type="ARBA" id="ARBA00023004"/>
    </source>
</evidence>
<dbReference type="Gene3D" id="1.20.5.1930">
    <property type="match status" value="1"/>
</dbReference>
<keyword evidence="11" id="KW-0408">Iron</keyword>
<evidence type="ECO:0000256" key="6">
    <source>
        <dbReference type="ARBA" id="ARBA00022485"/>
    </source>
</evidence>
<evidence type="ECO:0000256" key="4">
    <source>
        <dbReference type="ARBA" id="ARBA00012438"/>
    </source>
</evidence>
<name>E8UAW9_DEIML</name>
<dbReference type="GO" id="GO:0051539">
    <property type="term" value="F:4 iron, 4 sulfur cluster binding"/>
    <property type="evidence" value="ECO:0007669"/>
    <property type="project" value="UniProtKB-KW"/>
</dbReference>
<evidence type="ECO:0000256" key="2">
    <source>
        <dbReference type="ARBA" id="ARBA00001966"/>
    </source>
</evidence>
<reference evidence="18 19" key="1">
    <citation type="journal article" date="2011" name="Stand. Genomic Sci.">
        <title>Complete genome sequence of Deinococcus maricopensis type strain (LB-34).</title>
        <authorList>
            <person name="Pukall R."/>
            <person name="Zeytun A."/>
            <person name="Lucas S."/>
            <person name="Lapidus A."/>
            <person name="Hammon N."/>
            <person name="Deshpande S."/>
            <person name="Nolan M."/>
            <person name="Cheng J.F."/>
            <person name="Pitluck S."/>
            <person name="Liolios K."/>
            <person name="Pagani I."/>
            <person name="Mikhailova N."/>
            <person name="Ivanova N."/>
            <person name="Mavromatis K."/>
            <person name="Pati A."/>
            <person name="Tapia R."/>
            <person name="Han C."/>
            <person name="Goodwin L."/>
            <person name="Chen A."/>
            <person name="Palaniappan K."/>
            <person name="Land M."/>
            <person name="Hauser L."/>
            <person name="Chang Y.J."/>
            <person name="Jeffries C.D."/>
            <person name="Brambilla E.M."/>
            <person name="Rohde M."/>
            <person name="Goker M."/>
            <person name="Detter J.C."/>
            <person name="Woyke T."/>
            <person name="Bristow J."/>
            <person name="Eisen J.A."/>
            <person name="Markowitz V."/>
            <person name="Hugenholtz P."/>
            <person name="Kyrpides N.C."/>
            <person name="Klenk H.P."/>
        </authorList>
    </citation>
    <scope>NUCLEOTIDE SEQUENCE [LARGE SCALE GENOMIC DNA]</scope>
    <source>
        <strain evidence="19">DSM 21211 / LMG 22137 / NRRL B-23946 / LB-34</strain>
    </source>
</reference>
<dbReference type="KEGG" id="dmr:Deima_2574"/>
<dbReference type="SMART" id="SM00065">
    <property type="entry name" value="GAF"/>
    <property type="match status" value="1"/>
</dbReference>
<evidence type="ECO:0000256" key="12">
    <source>
        <dbReference type="ARBA" id="ARBA00023012"/>
    </source>
</evidence>
<keyword evidence="6" id="KW-0004">4Fe-4S</keyword>
<dbReference type="GO" id="GO:0000155">
    <property type="term" value="F:phosphorelay sensor kinase activity"/>
    <property type="evidence" value="ECO:0007669"/>
    <property type="project" value="InterPro"/>
</dbReference>
<keyword evidence="12" id="KW-0902">Two-component regulatory system</keyword>
<keyword evidence="19" id="KW-1185">Reference proteome</keyword>
<evidence type="ECO:0000256" key="5">
    <source>
        <dbReference type="ARBA" id="ARBA00017322"/>
    </source>
</evidence>
<evidence type="ECO:0000256" key="3">
    <source>
        <dbReference type="ARBA" id="ARBA00004496"/>
    </source>
</evidence>
<dbReference type="PROSITE" id="PS50109">
    <property type="entry name" value="HIS_KIN"/>
    <property type="match status" value="1"/>
</dbReference>
<dbReference type="PANTHER" id="PTHR24421">
    <property type="entry name" value="NITRATE/NITRITE SENSOR PROTEIN NARX-RELATED"/>
    <property type="match status" value="1"/>
</dbReference>
<dbReference type="SMART" id="SM00387">
    <property type="entry name" value="HATPase_c"/>
    <property type="match status" value="1"/>
</dbReference>
<evidence type="ECO:0000313" key="18">
    <source>
        <dbReference type="EMBL" id="ADV68208.1"/>
    </source>
</evidence>
<evidence type="ECO:0000256" key="16">
    <source>
        <dbReference type="SAM" id="Phobius"/>
    </source>
</evidence>
<evidence type="ECO:0000256" key="15">
    <source>
        <dbReference type="ARBA" id="ARBA00030800"/>
    </source>
</evidence>
<dbReference type="InterPro" id="IPR005467">
    <property type="entry name" value="His_kinase_dom"/>
</dbReference>
<dbReference type="GO" id="GO:0046983">
    <property type="term" value="F:protein dimerization activity"/>
    <property type="evidence" value="ECO:0007669"/>
    <property type="project" value="InterPro"/>
</dbReference>
<dbReference type="GO" id="GO:0046872">
    <property type="term" value="F:metal ion binding"/>
    <property type="evidence" value="ECO:0007669"/>
    <property type="project" value="UniProtKB-KW"/>
</dbReference>
<dbReference type="EC" id="2.7.13.3" evidence="4"/>
<dbReference type="EMBL" id="CP002454">
    <property type="protein sequence ID" value="ADV68208.1"/>
    <property type="molecule type" value="Genomic_DNA"/>
</dbReference>
<comment type="cofactor">
    <cofactor evidence="2">
        <name>[4Fe-4S] cluster</name>
        <dbReference type="ChEBI" id="CHEBI:49883"/>
    </cofactor>
</comment>
<comment type="catalytic activity">
    <reaction evidence="1">
        <text>ATP + protein L-histidine = ADP + protein N-phospho-L-histidine.</text>
        <dbReference type="EC" id="2.7.13.3"/>
    </reaction>
</comment>